<dbReference type="Proteomes" id="UP001057375">
    <property type="component" value="Unassembled WGS sequence"/>
</dbReference>
<sequence>MVKATDVSSGEIPKGKSKVGREKSGVIVDVPGDGLIVEHEPSETKSHELGSEVTGSPFTMVTVSVKICSCAFVEFLYSPYLSTIQSLGQGKVIRTRQDTGVTRGIMQTVSIRHFLSSSKVCGKASQAGETPFGAAICDPRLVSSGGGLLQVGAGRGMWHQASTAYALRIMNWRLSTLGLPPVHKDDVKNWEGYHLSLFLHLSPLILGYLVCNPKVLELWDTTEYYMWSLFKLKDISHAMVIEKIIKKSRRIFLELHQERYAMELEFGEEITPLIKSLMLHSFAAHLVDQFWLHGGLQLGGIQACSNPNIAKCQPSFGAHQAKGIQWNNTCSVPLSEMAHHTRVDSIYAQQRVGALMHYSQITVQDDSCGEDFLYIGGYLICVVADSPQRAKNGTATNIPRWISSISSLFSNREGSSVRNPRDQSRSQLKDDLIWDERLAFDSVFHQLILPRDKLVVLKGRCKEAKIEYPISGSSATRLKKFLVWFGEKETSLISKRRIQTLLSKAERSFRGKTQRDEEKLLIEESLSVMKIHMEVGVRKCFSLYAKYIGKLPYVSNVLAVDEILPLLTEHRKFFVPLWWMFREGESNVERNPITLSSSIHNSLALYCAELWISNTDTASFERANKRPKRVIGSVRTVSVDRGRCRYLKTSFCYWRSSSF</sequence>
<protein>
    <submittedName>
        <fullName evidence="2">Uncharacterized protein</fullName>
    </submittedName>
</protein>
<name>A0ABQ5KV26_9EUKA</name>
<dbReference type="EMBL" id="BQXS01011092">
    <property type="protein sequence ID" value="GKT35896.1"/>
    <property type="molecule type" value="Genomic_DNA"/>
</dbReference>
<organism evidence="2 3">
    <name type="scientific">Aduncisulcus paluster</name>
    <dbReference type="NCBI Taxonomy" id="2918883"/>
    <lineage>
        <taxon>Eukaryota</taxon>
        <taxon>Metamonada</taxon>
        <taxon>Carpediemonas-like organisms</taxon>
        <taxon>Aduncisulcus</taxon>
    </lineage>
</organism>
<reference evidence="2" key="1">
    <citation type="submission" date="2022-03" db="EMBL/GenBank/DDBJ databases">
        <title>Draft genome sequence of Aduncisulcus paluster, a free-living microaerophilic Fornicata.</title>
        <authorList>
            <person name="Yuyama I."/>
            <person name="Kume K."/>
            <person name="Tamura T."/>
            <person name="Inagaki Y."/>
            <person name="Hashimoto T."/>
        </authorList>
    </citation>
    <scope>NUCLEOTIDE SEQUENCE</scope>
    <source>
        <strain evidence="2">NY0171</strain>
    </source>
</reference>
<feature type="region of interest" description="Disordered" evidence="1">
    <location>
        <begin position="1"/>
        <end position="20"/>
    </location>
</feature>
<accession>A0ABQ5KV26</accession>
<evidence type="ECO:0000313" key="3">
    <source>
        <dbReference type="Proteomes" id="UP001057375"/>
    </source>
</evidence>
<keyword evidence="3" id="KW-1185">Reference proteome</keyword>
<gene>
    <name evidence="2" type="ORF">ADUPG1_008961</name>
</gene>
<comment type="caution">
    <text evidence="2">The sequence shown here is derived from an EMBL/GenBank/DDBJ whole genome shotgun (WGS) entry which is preliminary data.</text>
</comment>
<proteinExistence type="predicted"/>
<evidence type="ECO:0000256" key="1">
    <source>
        <dbReference type="SAM" id="MobiDB-lite"/>
    </source>
</evidence>
<evidence type="ECO:0000313" key="2">
    <source>
        <dbReference type="EMBL" id="GKT35896.1"/>
    </source>
</evidence>